<gene>
    <name evidence="1" type="ORF">BET10_03035</name>
</gene>
<protein>
    <submittedName>
        <fullName evidence="1">Uncharacterized protein</fullName>
    </submittedName>
</protein>
<dbReference type="Proteomes" id="UP000179786">
    <property type="component" value="Unassembled WGS sequence"/>
</dbReference>
<sequence length="84" mass="9529">MNLLEVIRLIALFLLAPEKRAFEMKDVQSKIKEIMNELKVACPYALRASLSYSSIHQINSDSSKRKGEQTVGMIIIASRTVDIY</sequence>
<keyword evidence="2" id="KW-1185">Reference proteome</keyword>
<evidence type="ECO:0000313" key="2">
    <source>
        <dbReference type="Proteomes" id="UP000179786"/>
    </source>
</evidence>
<organism evidence="1 2">
    <name type="scientific">Pseudoalteromonas amylolytica</name>
    <dbReference type="NCBI Taxonomy" id="1859457"/>
    <lineage>
        <taxon>Bacteria</taxon>
        <taxon>Pseudomonadati</taxon>
        <taxon>Pseudomonadota</taxon>
        <taxon>Gammaproteobacteria</taxon>
        <taxon>Alteromonadales</taxon>
        <taxon>Pseudoalteromonadaceae</taxon>
        <taxon>Pseudoalteromonas</taxon>
    </lineage>
</organism>
<reference evidence="1 2" key="1">
    <citation type="submission" date="2016-09" db="EMBL/GenBank/DDBJ databases">
        <title>Pseudoalteromonas amylolytica sp. nov., isolated from the surface seawater.</title>
        <authorList>
            <person name="Wu Y.-H."/>
            <person name="Cheng H."/>
            <person name="Jin X.-B."/>
            <person name="Wang C.-S."/>
            <person name="Xu X.-W."/>
        </authorList>
    </citation>
    <scope>NUCLEOTIDE SEQUENCE [LARGE SCALE GENOMIC DNA]</scope>
    <source>
        <strain evidence="1 2">JW1</strain>
    </source>
</reference>
<accession>A0A1S1N0L8</accession>
<evidence type="ECO:0000313" key="1">
    <source>
        <dbReference type="EMBL" id="OHU92999.1"/>
    </source>
</evidence>
<dbReference type="AlphaFoldDB" id="A0A1S1N0L8"/>
<comment type="caution">
    <text evidence="1">The sequence shown here is derived from an EMBL/GenBank/DDBJ whole genome shotgun (WGS) entry which is preliminary data.</text>
</comment>
<name>A0A1S1N0L8_9GAMM</name>
<dbReference type="EMBL" id="MKJU01000005">
    <property type="protein sequence ID" value="OHU92999.1"/>
    <property type="molecule type" value="Genomic_DNA"/>
</dbReference>
<proteinExistence type="predicted"/>